<protein>
    <submittedName>
        <fullName evidence="1">Uncharacterized protein</fullName>
    </submittedName>
</protein>
<evidence type="ECO:0000313" key="2">
    <source>
        <dbReference type="Proteomes" id="UP000664414"/>
    </source>
</evidence>
<dbReference type="Proteomes" id="UP000664414">
    <property type="component" value="Unassembled WGS sequence"/>
</dbReference>
<comment type="caution">
    <text evidence="1">The sequence shown here is derived from an EMBL/GenBank/DDBJ whole genome shotgun (WGS) entry which is preliminary data.</text>
</comment>
<name>A0A8J7Q109_9PROT</name>
<dbReference type="AlphaFoldDB" id="A0A8J7Q109"/>
<accession>A0A8J7Q109</accession>
<gene>
    <name evidence="1" type="ORF">J0H12_04410</name>
</gene>
<organism evidence="1 2">
    <name type="scientific">Candidatus Paracaedimonas acanthamoebae</name>
    <dbReference type="NCBI Taxonomy" id="244581"/>
    <lineage>
        <taxon>Bacteria</taxon>
        <taxon>Pseudomonadati</taxon>
        <taxon>Pseudomonadota</taxon>
        <taxon>Alphaproteobacteria</taxon>
        <taxon>Holosporales</taxon>
        <taxon>Caedimonadaceae</taxon>
        <taxon>Candidatus Paracaedimonas</taxon>
    </lineage>
</organism>
<evidence type="ECO:0000313" key="1">
    <source>
        <dbReference type="EMBL" id="MBN9413148.1"/>
    </source>
</evidence>
<sequence length="379" mass="42133">MSLRFLTQLIVALTFSYLNTTYASPPRDLKDIHEMGGLTFLKVRGYAPDTLPLSFFEELAEHGKTVRDNITYSTTDRFAIKNTLPKNLLISDGIFGERAKLEIKCSTTIPRIDSTDPSKLILKYTYKGRWGSGEQPFSFHAHLKDSDDEIFVQQWAKTLQGLEIYYQEDETLIATFSIEEENGEEVDSPSFLEKVTKAVKFVAPYVINDVTQSLAPCILPPEVLVGVNTLSAKSGFDTPLHALLPQDSSQEAEVDPLDQKRKELTKTSEAIGAALALVPGATKIRTAVNLVYQYLGYDSATHWWHGVPSKMEEDTPEKTSYQQKINLAKGAARLAIVIFVPGGKFVVIGSKIYEFIAGKSLTQTIVDKVTNASPQEEKN</sequence>
<reference evidence="1" key="1">
    <citation type="submission" date="2021-02" db="EMBL/GenBank/DDBJ databases">
        <title>Thiocyanate and organic carbon inputs drive convergent selection for specific autotrophic Afipia and Thiobacillus strains within complex microbiomes.</title>
        <authorList>
            <person name="Huddy R.J."/>
            <person name="Sachdeva R."/>
            <person name="Kadzinga F."/>
            <person name="Kantor R.S."/>
            <person name="Harrison S.T.L."/>
            <person name="Banfield J.F."/>
        </authorList>
    </citation>
    <scope>NUCLEOTIDE SEQUENCE</scope>
    <source>
        <strain evidence="1">SCN18_10_11_15_R4_P_38_20</strain>
    </source>
</reference>
<proteinExistence type="predicted"/>
<dbReference type="EMBL" id="JAFKGL010000017">
    <property type="protein sequence ID" value="MBN9413148.1"/>
    <property type="molecule type" value="Genomic_DNA"/>
</dbReference>